<dbReference type="SUPFAM" id="SSF53474">
    <property type="entry name" value="alpha/beta-Hydrolases"/>
    <property type="match status" value="1"/>
</dbReference>
<evidence type="ECO:0000313" key="8">
    <source>
        <dbReference type="EMBL" id="CAH1975186.1"/>
    </source>
</evidence>
<evidence type="ECO:0000256" key="3">
    <source>
        <dbReference type="ARBA" id="ARBA00022801"/>
    </source>
</evidence>
<dbReference type="PROSITE" id="PS00122">
    <property type="entry name" value="CARBOXYLESTERASE_B_1"/>
    <property type="match status" value="1"/>
</dbReference>
<evidence type="ECO:0000256" key="1">
    <source>
        <dbReference type="ARBA" id="ARBA00005964"/>
    </source>
</evidence>
<keyword evidence="3 6" id="KW-0378">Hydrolase</keyword>
<comment type="similarity">
    <text evidence="1 6">Belongs to the type-B carboxylesterase/lipase family.</text>
</comment>
<dbReference type="AlphaFoldDB" id="A0A9P0P8E4"/>
<organism evidence="8 9">
    <name type="scientific">Acanthoscelides obtectus</name>
    <name type="common">Bean weevil</name>
    <name type="synonym">Bruchus obtectus</name>
    <dbReference type="NCBI Taxonomy" id="200917"/>
    <lineage>
        <taxon>Eukaryota</taxon>
        <taxon>Metazoa</taxon>
        <taxon>Ecdysozoa</taxon>
        <taxon>Arthropoda</taxon>
        <taxon>Hexapoda</taxon>
        <taxon>Insecta</taxon>
        <taxon>Pterygota</taxon>
        <taxon>Neoptera</taxon>
        <taxon>Endopterygota</taxon>
        <taxon>Coleoptera</taxon>
        <taxon>Polyphaga</taxon>
        <taxon>Cucujiformia</taxon>
        <taxon>Chrysomeloidea</taxon>
        <taxon>Chrysomelidae</taxon>
        <taxon>Bruchinae</taxon>
        <taxon>Bruchini</taxon>
        <taxon>Acanthoscelides</taxon>
    </lineage>
</organism>
<dbReference type="OrthoDB" id="19653at2759"/>
<comment type="caution">
    <text evidence="8">The sequence shown here is derived from an EMBL/GenBank/DDBJ whole genome shotgun (WGS) entry which is preliminary data.</text>
</comment>
<feature type="domain" description="Carboxylesterase type B" evidence="7">
    <location>
        <begin position="33"/>
        <end position="548"/>
    </location>
</feature>
<evidence type="ECO:0000259" key="7">
    <source>
        <dbReference type="Pfam" id="PF00135"/>
    </source>
</evidence>
<accession>A0A9P0P8E4</accession>
<feature type="signal peptide" evidence="6">
    <location>
        <begin position="1"/>
        <end position="18"/>
    </location>
</feature>
<keyword evidence="9" id="KW-1185">Reference proteome</keyword>
<name>A0A9P0P8E4_ACAOB</name>
<dbReference type="InterPro" id="IPR029058">
    <property type="entry name" value="AB_hydrolase_fold"/>
</dbReference>
<dbReference type="InterPro" id="IPR050309">
    <property type="entry name" value="Type-B_Carboxylest/Lipase"/>
</dbReference>
<sequence>MTIGTTLCFAVLFGAALAADITFEDFDEMYKDDLTVNTTTGLVRGGYGGKTVGRSRDIYWFRSIPYAEPPLGQLRFEPPFPKARWDGVLDVRKQAAECVQKSDSMVPKSEDCLFIKIFTSSLPKKSKNLPVMVWIYGGAFFAGASDFNLHAPDYLLDEDVIIASFHYRTGIFGFLSTGDQVAPGNAGLKDQLLALKWIKDNINNFGGDPERITIFGQSAGAASVGYLLQNEQAKGLFSRAILQSGSPLCQWALSRVAKQTTTDVAKKLKVGRDSSARMVKEMKTLPANELQEKWSSELIWKIVTKLPLRGLPLGPVIEPKHSGAVITDNSYDLLKKGKFHHVPILMGHTTLEISADAEQIPGVLKLILLIFDLQPSKLVPVSLNMKQLIKSSLLGRKIKDHYFNSKSTVKNLTEAMEYASVDQFVRPIRETARLYSKYTPVYLYTFAHEGPLWGVYNRTSPGVAHTEDLGYLFDFKHDGSSVDYQVRHRMTRMWANFAKTGNPTPEEDELLGTKWIPNTSGDSELKTLVIDKALHMETKIEADELSFWDDIFKTYGTKPYSTY</sequence>
<keyword evidence="2" id="KW-0719">Serine esterase</keyword>
<reference evidence="8" key="1">
    <citation type="submission" date="2022-03" db="EMBL/GenBank/DDBJ databases">
        <authorList>
            <person name="Sayadi A."/>
        </authorList>
    </citation>
    <scope>NUCLEOTIDE SEQUENCE</scope>
</reference>
<evidence type="ECO:0000256" key="6">
    <source>
        <dbReference type="RuleBase" id="RU361235"/>
    </source>
</evidence>
<gene>
    <name evidence="8" type="ORF">ACAOBT_LOCUS11490</name>
</gene>
<dbReference type="EMBL" id="CAKOFQ010006833">
    <property type="protein sequence ID" value="CAH1975186.1"/>
    <property type="molecule type" value="Genomic_DNA"/>
</dbReference>
<dbReference type="InterPro" id="IPR019826">
    <property type="entry name" value="Carboxylesterase_B_AS"/>
</dbReference>
<dbReference type="InterPro" id="IPR002018">
    <property type="entry name" value="CarbesteraseB"/>
</dbReference>
<proteinExistence type="inferred from homology"/>
<evidence type="ECO:0000313" key="9">
    <source>
        <dbReference type="Proteomes" id="UP001152888"/>
    </source>
</evidence>
<evidence type="ECO:0000256" key="5">
    <source>
        <dbReference type="ARBA" id="ARBA00023180"/>
    </source>
</evidence>
<dbReference type="Pfam" id="PF00135">
    <property type="entry name" value="COesterase"/>
    <property type="match status" value="1"/>
</dbReference>
<keyword evidence="4" id="KW-1015">Disulfide bond</keyword>
<protein>
    <recommendedName>
        <fullName evidence="6">Carboxylic ester hydrolase</fullName>
        <ecNumber evidence="6">3.1.1.-</ecNumber>
    </recommendedName>
</protein>
<dbReference type="PANTHER" id="PTHR11559">
    <property type="entry name" value="CARBOXYLESTERASE"/>
    <property type="match status" value="1"/>
</dbReference>
<dbReference type="Gene3D" id="3.40.50.1820">
    <property type="entry name" value="alpha/beta hydrolase"/>
    <property type="match status" value="1"/>
</dbReference>
<evidence type="ECO:0000256" key="4">
    <source>
        <dbReference type="ARBA" id="ARBA00023157"/>
    </source>
</evidence>
<dbReference type="EC" id="3.1.1.-" evidence="6"/>
<keyword evidence="6" id="KW-0732">Signal</keyword>
<dbReference type="Proteomes" id="UP001152888">
    <property type="component" value="Unassembled WGS sequence"/>
</dbReference>
<feature type="chain" id="PRO_5040537535" description="Carboxylic ester hydrolase" evidence="6">
    <location>
        <begin position="19"/>
        <end position="563"/>
    </location>
</feature>
<dbReference type="GO" id="GO:0052689">
    <property type="term" value="F:carboxylic ester hydrolase activity"/>
    <property type="evidence" value="ECO:0007669"/>
    <property type="project" value="UniProtKB-KW"/>
</dbReference>
<keyword evidence="5" id="KW-0325">Glycoprotein</keyword>
<evidence type="ECO:0000256" key="2">
    <source>
        <dbReference type="ARBA" id="ARBA00022487"/>
    </source>
</evidence>